<dbReference type="EMBL" id="CYRY02004587">
    <property type="protein sequence ID" value="VCW69086.1"/>
    <property type="molecule type" value="Genomic_DNA"/>
</dbReference>
<sequence>MDKSNLRGLNRKSKQIKNSKTKIELLAMTHRMNLSLKTPTMGMSSTLRLFASSV</sequence>
<evidence type="ECO:0000313" key="2">
    <source>
        <dbReference type="Proteomes" id="UP000269945"/>
    </source>
</evidence>
<evidence type="ECO:0000313" key="1">
    <source>
        <dbReference type="EMBL" id="VCW69086.1"/>
    </source>
</evidence>
<organism evidence="1 2">
    <name type="scientific">Gulo gulo</name>
    <name type="common">Wolverine</name>
    <name type="synonym">Gluton</name>
    <dbReference type="NCBI Taxonomy" id="48420"/>
    <lineage>
        <taxon>Eukaryota</taxon>
        <taxon>Metazoa</taxon>
        <taxon>Chordata</taxon>
        <taxon>Craniata</taxon>
        <taxon>Vertebrata</taxon>
        <taxon>Euteleostomi</taxon>
        <taxon>Mammalia</taxon>
        <taxon>Eutheria</taxon>
        <taxon>Laurasiatheria</taxon>
        <taxon>Carnivora</taxon>
        <taxon>Caniformia</taxon>
        <taxon>Musteloidea</taxon>
        <taxon>Mustelidae</taxon>
        <taxon>Guloninae</taxon>
        <taxon>Gulo</taxon>
    </lineage>
</organism>
<gene>
    <name evidence="1" type="ORF">BN2614_LOCUS1</name>
</gene>
<reference evidence="1 2" key="1">
    <citation type="submission" date="2018-10" db="EMBL/GenBank/DDBJ databases">
        <authorList>
            <person name="Ekblom R."/>
            <person name="Jareborg N."/>
        </authorList>
    </citation>
    <scope>NUCLEOTIDE SEQUENCE [LARGE SCALE GENOMIC DNA]</scope>
    <source>
        <tissue evidence="1">Muscle</tissue>
    </source>
</reference>
<keyword evidence="2" id="KW-1185">Reference proteome</keyword>
<dbReference type="AlphaFoldDB" id="A0A9X9LIM2"/>
<name>A0A9X9LIM2_GULGU</name>
<dbReference type="Proteomes" id="UP000269945">
    <property type="component" value="Unassembled WGS sequence"/>
</dbReference>
<protein>
    <submittedName>
        <fullName evidence="1">Uncharacterized protein</fullName>
    </submittedName>
</protein>
<comment type="caution">
    <text evidence="1">The sequence shown here is derived from an EMBL/GenBank/DDBJ whole genome shotgun (WGS) entry which is preliminary data.</text>
</comment>
<accession>A0A9X9LIM2</accession>
<proteinExistence type="predicted"/>